<dbReference type="AlphaFoldDB" id="B9H8K1"/>
<accession>B9H8K1</accession>
<evidence type="ECO:0000313" key="2">
    <source>
        <dbReference type="Proteomes" id="UP000006729"/>
    </source>
</evidence>
<keyword evidence="2" id="KW-1185">Reference proteome</keyword>
<dbReference type="HOGENOM" id="CLU_2473190_0_0_1"/>
<dbReference type="Proteomes" id="UP000006729">
    <property type="component" value="Chromosome 5"/>
</dbReference>
<sequence>MLWKRRFRYRFAILAAAAAAEALKIANYVTAKARFGYNKASGEGAAGGDMEDVRKLACSVFEERDGWFCYYDTDRRVLWSLKKLIRWA</sequence>
<name>B9H8K1_POPTR</name>
<evidence type="ECO:0000313" key="1">
    <source>
        <dbReference type="EMBL" id="PNT38083.1"/>
    </source>
</evidence>
<dbReference type="InParanoid" id="B9H8K1"/>
<proteinExistence type="predicted"/>
<dbReference type="EMBL" id="CM009294">
    <property type="protein sequence ID" value="PNT38083.1"/>
    <property type="molecule type" value="Genomic_DNA"/>
</dbReference>
<protein>
    <submittedName>
        <fullName evidence="1">Uncharacterized protein</fullName>
    </submittedName>
</protein>
<reference evidence="1 2" key="1">
    <citation type="journal article" date="2006" name="Science">
        <title>The genome of black cottonwood, Populus trichocarpa (Torr. &amp; Gray).</title>
        <authorList>
            <person name="Tuskan G.A."/>
            <person name="Difazio S."/>
            <person name="Jansson S."/>
            <person name="Bohlmann J."/>
            <person name="Grigoriev I."/>
            <person name="Hellsten U."/>
            <person name="Putnam N."/>
            <person name="Ralph S."/>
            <person name="Rombauts S."/>
            <person name="Salamov A."/>
            <person name="Schein J."/>
            <person name="Sterck L."/>
            <person name="Aerts A."/>
            <person name="Bhalerao R.R."/>
            <person name="Bhalerao R.P."/>
            <person name="Blaudez D."/>
            <person name="Boerjan W."/>
            <person name="Brun A."/>
            <person name="Brunner A."/>
            <person name="Busov V."/>
            <person name="Campbell M."/>
            <person name="Carlson J."/>
            <person name="Chalot M."/>
            <person name="Chapman J."/>
            <person name="Chen G.L."/>
            <person name="Cooper D."/>
            <person name="Coutinho P.M."/>
            <person name="Couturier J."/>
            <person name="Covert S."/>
            <person name="Cronk Q."/>
            <person name="Cunningham R."/>
            <person name="Davis J."/>
            <person name="Degroeve S."/>
            <person name="Dejardin A."/>
            <person name="Depamphilis C."/>
            <person name="Detter J."/>
            <person name="Dirks B."/>
            <person name="Dubchak I."/>
            <person name="Duplessis S."/>
            <person name="Ehlting J."/>
            <person name="Ellis B."/>
            <person name="Gendler K."/>
            <person name="Goodstein D."/>
            <person name="Gribskov M."/>
            <person name="Grimwood J."/>
            <person name="Groover A."/>
            <person name="Gunter L."/>
            <person name="Hamberger B."/>
            <person name="Heinze B."/>
            <person name="Helariutta Y."/>
            <person name="Henrissat B."/>
            <person name="Holligan D."/>
            <person name="Holt R."/>
            <person name="Huang W."/>
            <person name="Islam-Faridi N."/>
            <person name="Jones S."/>
            <person name="Jones-Rhoades M."/>
            <person name="Jorgensen R."/>
            <person name="Joshi C."/>
            <person name="Kangasjarvi J."/>
            <person name="Karlsson J."/>
            <person name="Kelleher C."/>
            <person name="Kirkpatrick R."/>
            <person name="Kirst M."/>
            <person name="Kohler A."/>
            <person name="Kalluri U."/>
            <person name="Larimer F."/>
            <person name="Leebens-Mack J."/>
            <person name="Leple J.C."/>
            <person name="Locascio P."/>
            <person name="Lou Y."/>
            <person name="Lucas S."/>
            <person name="Martin F."/>
            <person name="Montanini B."/>
            <person name="Napoli C."/>
            <person name="Nelson D.R."/>
            <person name="Nelson C."/>
            <person name="Nieminen K."/>
            <person name="Nilsson O."/>
            <person name="Pereda V."/>
            <person name="Peter G."/>
            <person name="Philippe R."/>
            <person name="Pilate G."/>
            <person name="Poliakov A."/>
            <person name="Razumovskaya J."/>
            <person name="Richardson P."/>
            <person name="Rinaldi C."/>
            <person name="Ritland K."/>
            <person name="Rouze P."/>
            <person name="Ryaboy D."/>
            <person name="Schmutz J."/>
            <person name="Schrader J."/>
            <person name="Segerman B."/>
            <person name="Shin H."/>
            <person name="Siddiqui A."/>
            <person name="Sterky F."/>
            <person name="Terry A."/>
            <person name="Tsai C.J."/>
            <person name="Uberbacher E."/>
            <person name="Unneberg P."/>
            <person name="Vahala J."/>
            <person name="Wall K."/>
            <person name="Wessler S."/>
            <person name="Yang G."/>
            <person name="Yin T."/>
            <person name="Douglas C."/>
            <person name="Marra M."/>
            <person name="Sandberg G."/>
            <person name="Van de Peer Y."/>
            <person name="Rokhsar D."/>
        </authorList>
    </citation>
    <scope>NUCLEOTIDE SEQUENCE [LARGE SCALE GENOMIC DNA]</scope>
    <source>
        <strain evidence="2">cv. Nisqually</strain>
    </source>
</reference>
<gene>
    <name evidence="1" type="ORF">POPTR_005G222100</name>
</gene>
<organism evidence="1 2">
    <name type="scientific">Populus trichocarpa</name>
    <name type="common">Western balsam poplar</name>
    <name type="synonym">Populus balsamifera subsp. trichocarpa</name>
    <dbReference type="NCBI Taxonomy" id="3694"/>
    <lineage>
        <taxon>Eukaryota</taxon>
        <taxon>Viridiplantae</taxon>
        <taxon>Streptophyta</taxon>
        <taxon>Embryophyta</taxon>
        <taxon>Tracheophyta</taxon>
        <taxon>Spermatophyta</taxon>
        <taxon>Magnoliopsida</taxon>
        <taxon>eudicotyledons</taxon>
        <taxon>Gunneridae</taxon>
        <taxon>Pentapetalae</taxon>
        <taxon>rosids</taxon>
        <taxon>fabids</taxon>
        <taxon>Malpighiales</taxon>
        <taxon>Salicaceae</taxon>
        <taxon>Saliceae</taxon>
        <taxon>Populus</taxon>
    </lineage>
</organism>